<dbReference type="AlphaFoldDB" id="A0A562ES30"/>
<sequence length="505" mass="56675">MDLEILGRALSTLPADDDHPYRTGPWRPQTTEYRADDLEVIGDLPDDLDGVYIRNTENPVHPAQQGLYHPFDGDGMVHLVGFRDGKAFYRNRFVRTDGFLTEQEAGRALWAGIAEKPHRSERQDGWGARGRMKDGSSTDVAFHNGVALTSFWQCGDLYRIDPISLETLGKADWNGAFPFDLGVSAHPKPDPHTGEMLFFNYGTDAPYMHYGVVDSSGDLVHYTGIELPGPRLPHDMAFTENYAILNDCPLFWIPEALEAGKYFSKFHPDMPMRLGVIPRRGDGSEIVWFEAESTYVLHWTNAYEDGDEIVLEGFHQETPEPEDTGRGSIYERVFRALALDRMGTHLHRWRMNLRTGTLKEERLSESITEFGMINPAYGGRPHRYTYAATGVPGWFLFDGLVKHDTVTGTEERYALGEGVFGSETVMAPRIGSTGEDDGYLVTMTVDMNRDLSECLVFDAQRLADGPLARIRLPERISSGTHSTWAAGAEIPGWHTADRPEDALRL</sequence>
<evidence type="ECO:0000256" key="1">
    <source>
        <dbReference type="ARBA" id="ARBA00006787"/>
    </source>
</evidence>
<feature type="binding site" evidence="5">
    <location>
        <position position="234"/>
    </location>
    <ligand>
        <name>Fe cation</name>
        <dbReference type="ChEBI" id="CHEBI:24875"/>
        <note>catalytic</note>
    </ligand>
</feature>
<accession>A0A562ES30</accession>
<evidence type="ECO:0000256" key="6">
    <source>
        <dbReference type="RuleBase" id="RU364048"/>
    </source>
</evidence>
<dbReference type="EC" id="1.13.11.-" evidence="6"/>
<dbReference type="PANTHER" id="PTHR10543:SF89">
    <property type="entry name" value="CAROTENOID 9,10(9',10')-CLEAVAGE DIOXYGENASE 1"/>
    <property type="match status" value="1"/>
</dbReference>
<evidence type="ECO:0000313" key="7">
    <source>
        <dbReference type="EMBL" id="TWH24613.1"/>
    </source>
</evidence>
<keyword evidence="6 7" id="KW-0223">Dioxygenase</keyword>
<feature type="binding site" evidence="5">
    <location>
        <position position="186"/>
    </location>
    <ligand>
        <name>Fe cation</name>
        <dbReference type="ChEBI" id="CHEBI:24875"/>
        <note>catalytic</note>
    </ligand>
</feature>
<comment type="caution">
    <text evidence="7">The sequence shown here is derived from an EMBL/GenBank/DDBJ whole genome shotgun (WGS) entry which is preliminary data.</text>
</comment>
<feature type="binding site" evidence="5">
    <location>
        <position position="298"/>
    </location>
    <ligand>
        <name>Fe cation</name>
        <dbReference type="ChEBI" id="CHEBI:24875"/>
        <note>catalytic</note>
    </ligand>
</feature>
<dbReference type="RefSeq" id="WP_145690302.1">
    <property type="nucleotide sequence ID" value="NZ_VLJT01000001.1"/>
</dbReference>
<protein>
    <recommendedName>
        <fullName evidence="6">Dioxygenase</fullName>
        <ecNumber evidence="6">1.13.11.-</ecNumber>
    </recommendedName>
</protein>
<comment type="cofactor">
    <cofactor evidence="5 6">
        <name>Fe(2+)</name>
        <dbReference type="ChEBI" id="CHEBI:29033"/>
    </cofactor>
    <text evidence="5 6">Binds 1 Fe(2+) ion per subunit.</text>
</comment>
<evidence type="ECO:0000256" key="4">
    <source>
        <dbReference type="ARBA" id="ARBA00023004"/>
    </source>
</evidence>
<comment type="similarity">
    <text evidence="1 6">Belongs to the carotenoid oxygenase family.</text>
</comment>
<name>A0A562ES30_RHORH</name>
<dbReference type="Proteomes" id="UP000317573">
    <property type="component" value="Unassembled WGS sequence"/>
</dbReference>
<dbReference type="Pfam" id="PF03055">
    <property type="entry name" value="RPE65"/>
    <property type="match status" value="1"/>
</dbReference>
<feature type="binding site" evidence="5">
    <location>
        <position position="481"/>
    </location>
    <ligand>
        <name>Fe cation</name>
        <dbReference type="ChEBI" id="CHEBI:24875"/>
        <note>catalytic</note>
    </ligand>
</feature>
<dbReference type="GO" id="GO:0016121">
    <property type="term" value="P:carotene catabolic process"/>
    <property type="evidence" value="ECO:0007669"/>
    <property type="project" value="TreeGrafter"/>
</dbReference>
<dbReference type="PANTHER" id="PTHR10543">
    <property type="entry name" value="BETA-CAROTENE DIOXYGENASE"/>
    <property type="match status" value="1"/>
</dbReference>
<keyword evidence="2 5" id="KW-0479">Metal-binding</keyword>
<keyword evidence="3 6" id="KW-0560">Oxidoreductase</keyword>
<organism evidence="7 8">
    <name type="scientific">Rhodococcus rhodochrous J45</name>
    <dbReference type="NCBI Taxonomy" id="935266"/>
    <lineage>
        <taxon>Bacteria</taxon>
        <taxon>Bacillati</taxon>
        <taxon>Actinomycetota</taxon>
        <taxon>Actinomycetes</taxon>
        <taxon>Mycobacteriales</taxon>
        <taxon>Nocardiaceae</taxon>
        <taxon>Rhodococcus</taxon>
    </lineage>
</organism>
<proteinExistence type="inferred from homology"/>
<dbReference type="EMBL" id="VLJT01000001">
    <property type="protein sequence ID" value="TWH24613.1"/>
    <property type="molecule type" value="Genomic_DNA"/>
</dbReference>
<evidence type="ECO:0000313" key="8">
    <source>
        <dbReference type="Proteomes" id="UP000317573"/>
    </source>
</evidence>
<dbReference type="GO" id="GO:0046872">
    <property type="term" value="F:metal ion binding"/>
    <property type="evidence" value="ECO:0007669"/>
    <property type="project" value="UniProtKB-KW"/>
</dbReference>
<gene>
    <name evidence="7" type="ORF">L618_000100000660</name>
</gene>
<reference evidence="7 8" key="1">
    <citation type="submission" date="2019-07" db="EMBL/GenBank/DDBJ databases">
        <title>Genome sequencing of lignin-degrading bacterial isolates.</title>
        <authorList>
            <person name="Gladden J."/>
        </authorList>
    </citation>
    <scope>NUCLEOTIDE SEQUENCE [LARGE SCALE GENOMIC DNA]</scope>
    <source>
        <strain evidence="7 8">J45</strain>
    </source>
</reference>
<keyword evidence="4 5" id="KW-0408">Iron</keyword>
<evidence type="ECO:0000256" key="5">
    <source>
        <dbReference type="PIRSR" id="PIRSR604294-1"/>
    </source>
</evidence>
<evidence type="ECO:0000256" key="2">
    <source>
        <dbReference type="ARBA" id="ARBA00022723"/>
    </source>
</evidence>
<dbReference type="InterPro" id="IPR004294">
    <property type="entry name" value="Carotenoid_Oase"/>
</dbReference>
<evidence type="ECO:0000256" key="3">
    <source>
        <dbReference type="ARBA" id="ARBA00023002"/>
    </source>
</evidence>
<dbReference type="GO" id="GO:0010436">
    <property type="term" value="F:carotenoid dioxygenase activity"/>
    <property type="evidence" value="ECO:0007669"/>
    <property type="project" value="TreeGrafter"/>
</dbReference>